<dbReference type="InterPro" id="IPR050678">
    <property type="entry name" value="DNA_Partitioning_ATPase"/>
</dbReference>
<dbReference type="EMBL" id="JACSCY010000014">
    <property type="protein sequence ID" value="MBC6612431.1"/>
    <property type="molecule type" value="Genomic_DNA"/>
</dbReference>
<evidence type="ECO:0000313" key="3">
    <source>
        <dbReference type="Proteomes" id="UP000622017"/>
    </source>
</evidence>
<dbReference type="Gene3D" id="3.40.50.300">
    <property type="entry name" value="P-loop containing nucleotide triphosphate hydrolases"/>
    <property type="match status" value="1"/>
</dbReference>
<comment type="caution">
    <text evidence="2">The sequence shown here is derived from an EMBL/GenBank/DDBJ whole genome shotgun (WGS) entry which is preliminary data.</text>
</comment>
<organism evidence="2 3">
    <name type="scientific">Hymenobacter citatus</name>
    <dbReference type="NCBI Taxonomy" id="2763506"/>
    <lineage>
        <taxon>Bacteria</taxon>
        <taxon>Pseudomonadati</taxon>
        <taxon>Bacteroidota</taxon>
        <taxon>Cytophagia</taxon>
        <taxon>Cytophagales</taxon>
        <taxon>Hymenobacteraceae</taxon>
        <taxon>Hymenobacter</taxon>
    </lineage>
</organism>
<dbReference type="PANTHER" id="PTHR13696:SF96">
    <property type="entry name" value="COBQ_COBB_MIND_PARA NUCLEOTIDE BINDING DOMAIN-CONTAINING PROTEIN"/>
    <property type="match status" value="1"/>
</dbReference>
<dbReference type="RefSeq" id="WP_187320669.1">
    <property type="nucleotide sequence ID" value="NZ_JACSCY010000014.1"/>
</dbReference>
<gene>
    <name evidence="2" type="ORF">H8B15_16020</name>
</gene>
<dbReference type="SUPFAM" id="SSF52540">
    <property type="entry name" value="P-loop containing nucleoside triphosphate hydrolases"/>
    <property type="match status" value="1"/>
</dbReference>
<feature type="domain" description="CobQ/CobB/MinD/ParA nucleotide binding" evidence="1">
    <location>
        <begin position="5"/>
        <end position="197"/>
    </location>
</feature>
<proteinExistence type="predicted"/>
<sequence length="241" mass="26935">MGKIISVATQKGGAGKSALTMLLASALAVTYDLRVLVVEADSQKTISDRRTEQDQPWLDELQTANPEADFPYPIVYQPMAKVFDYLDSVEGQYDVAFVDMAGRADNTTMIEVLSGCDIILVPLLSDLGERQSTISFLHVLAGIKQRYAERNLPFEFYGVANKRTRAKEEEELDKMIEEYQIPRLNAFLSERAIFKRASTLYSHLEPSFLRWRGGEKTAANELRALCDELIARTGLTAESAA</sequence>
<evidence type="ECO:0000259" key="1">
    <source>
        <dbReference type="Pfam" id="PF01656"/>
    </source>
</evidence>
<dbReference type="Pfam" id="PF01656">
    <property type="entry name" value="CbiA"/>
    <property type="match status" value="1"/>
</dbReference>
<accession>A0ABR7MMZ3</accession>
<dbReference type="PANTHER" id="PTHR13696">
    <property type="entry name" value="P-LOOP CONTAINING NUCLEOSIDE TRIPHOSPHATE HYDROLASE"/>
    <property type="match status" value="1"/>
</dbReference>
<name>A0ABR7MMZ3_9BACT</name>
<evidence type="ECO:0000313" key="2">
    <source>
        <dbReference type="EMBL" id="MBC6612431.1"/>
    </source>
</evidence>
<reference evidence="2 3" key="1">
    <citation type="submission" date="2020-08" db="EMBL/GenBank/DDBJ databases">
        <title>Hymenobacter sp.</title>
        <authorList>
            <person name="Kim M.K."/>
        </authorList>
    </citation>
    <scope>NUCLEOTIDE SEQUENCE [LARGE SCALE GENOMIC DNA]</scope>
    <source>
        <strain evidence="2 3">BT507</strain>
    </source>
</reference>
<dbReference type="InterPro" id="IPR002586">
    <property type="entry name" value="CobQ/CobB/MinD/ParA_Nub-bd_dom"/>
</dbReference>
<dbReference type="CDD" id="cd02042">
    <property type="entry name" value="ParAB_family"/>
    <property type="match status" value="1"/>
</dbReference>
<keyword evidence="3" id="KW-1185">Reference proteome</keyword>
<protein>
    <submittedName>
        <fullName evidence="2">ParA family protein</fullName>
    </submittedName>
</protein>
<dbReference type="InterPro" id="IPR027417">
    <property type="entry name" value="P-loop_NTPase"/>
</dbReference>
<dbReference type="Proteomes" id="UP000622017">
    <property type="component" value="Unassembled WGS sequence"/>
</dbReference>